<dbReference type="EMBL" id="AEYP01016925">
    <property type="status" value="NOT_ANNOTATED_CDS"/>
    <property type="molecule type" value="Genomic_DNA"/>
</dbReference>
<dbReference type="Gene3D" id="6.10.250.2670">
    <property type="match status" value="1"/>
</dbReference>
<feature type="compositionally biased region" description="Basic and acidic residues" evidence="5">
    <location>
        <begin position="800"/>
        <end position="812"/>
    </location>
</feature>
<dbReference type="EMBL" id="AEYP01016923">
    <property type="status" value="NOT_ANNOTATED_CDS"/>
    <property type="molecule type" value="Genomic_DNA"/>
</dbReference>
<feature type="compositionally biased region" description="Low complexity" evidence="5">
    <location>
        <begin position="236"/>
        <end position="252"/>
    </location>
</feature>
<feature type="region of interest" description="Disordered" evidence="5">
    <location>
        <begin position="76"/>
        <end position="312"/>
    </location>
</feature>
<feature type="compositionally biased region" description="Low complexity" evidence="5">
    <location>
        <begin position="1066"/>
        <end position="1077"/>
    </location>
</feature>
<dbReference type="GO" id="GO:0000791">
    <property type="term" value="C:euchromatin"/>
    <property type="evidence" value="ECO:0007669"/>
    <property type="project" value="Ensembl"/>
</dbReference>
<dbReference type="Pfam" id="PF18876">
    <property type="entry name" value="AFF4_CHD"/>
    <property type="match status" value="1"/>
</dbReference>
<dbReference type="OMA" id="HTREPQK"/>
<dbReference type="Pfam" id="PF05110">
    <property type="entry name" value="AF-4"/>
    <property type="match status" value="1"/>
</dbReference>
<dbReference type="GO" id="GO:0001650">
    <property type="term" value="C:fibrillar center"/>
    <property type="evidence" value="ECO:0007669"/>
    <property type="project" value="Ensembl"/>
</dbReference>
<feature type="compositionally biased region" description="Basic and acidic residues" evidence="5">
    <location>
        <begin position="198"/>
        <end position="217"/>
    </location>
</feature>
<feature type="compositionally biased region" description="Polar residues" evidence="5">
    <location>
        <begin position="365"/>
        <end position="376"/>
    </location>
</feature>
<proteinExistence type="inferred from homology"/>
<dbReference type="Ensembl" id="ENSMPUT00000010405.1">
    <property type="protein sequence ID" value="ENSMPUP00000010242.1"/>
    <property type="gene ID" value="ENSMPUG00000010316.1"/>
</dbReference>
<evidence type="ECO:0000256" key="4">
    <source>
        <dbReference type="ARBA" id="ARBA00023242"/>
    </source>
</evidence>
<dbReference type="GeneTree" id="ENSGT00950000182974"/>
<comment type="similarity">
    <text evidence="2">Belongs to the AF4 family.</text>
</comment>
<feature type="compositionally biased region" description="Low complexity" evidence="5">
    <location>
        <begin position="837"/>
        <end position="863"/>
    </location>
</feature>
<feature type="compositionally biased region" description="Basic and acidic residues" evidence="5">
    <location>
        <begin position="414"/>
        <end position="430"/>
    </location>
</feature>
<dbReference type="STRING" id="9669.ENSMPUP00000010242"/>
<feature type="compositionally biased region" description="Polar residues" evidence="5">
    <location>
        <begin position="273"/>
        <end position="285"/>
    </location>
</feature>
<dbReference type="InterPro" id="IPR043639">
    <property type="entry name" value="AF4_int"/>
</dbReference>
<dbReference type="GO" id="GO:0007286">
    <property type="term" value="P:spermatid development"/>
    <property type="evidence" value="ECO:0007669"/>
    <property type="project" value="Ensembl"/>
</dbReference>
<dbReference type="HOGENOM" id="CLU_006484_0_0_1"/>
<dbReference type="PANTHER" id="PTHR10528">
    <property type="entry name" value="AF4/FMR2 FAMILY MEMBER"/>
    <property type="match status" value="1"/>
</dbReference>
<keyword evidence="4" id="KW-0539">Nucleus</keyword>
<feature type="compositionally biased region" description="Basic residues" evidence="5">
    <location>
        <begin position="600"/>
        <end position="613"/>
    </location>
</feature>
<dbReference type="EMBL" id="AEYP01016922">
    <property type="status" value="NOT_ANNOTATED_CDS"/>
    <property type="molecule type" value="Genomic_DNA"/>
</dbReference>
<feature type="compositionally biased region" description="Low complexity" evidence="5">
    <location>
        <begin position="177"/>
        <end position="194"/>
    </location>
</feature>
<evidence type="ECO:0000256" key="1">
    <source>
        <dbReference type="ARBA" id="ARBA00004123"/>
    </source>
</evidence>
<feature type="compositionally biased region" description="Basic and acidic residues" evidence="5">
    <location>
        <begin position="614"/>
        <end position="628"/>
    </location>
</feature>
<dbReference type="Pfam" id="PF18875">
    <property type="entry name" value="AF4_int"/>
    <property type="match status" value="1"/>
</dbReference>
<feature type="compositionally biased region" description="Polar residues" evidence="5">
    <location>
        <begin position="115"/>
        <end position="131"/>
    </location>
</feature>
<feature type="compositionally biased region" description="Low complexity" evidence="5">
    <location>
        <begin position="884"/>
        <end position="897"/>
    </location>
</feature>
<protein>
    <submittedName>
        <fullName evidence="7">AF4/FMR2 family member 4</fullName>
    </submittedName>
</protein>
<dbReference type="GO" id="GO:0032783">
    <property type="term" value="C:super elongation complex"/>
    <property type="evidence" value="ECO:0007669"/>
    <property type="project" value="TreeGrafter"/>
</dbReference>
<sequence>MNREDRNVLRMKERERRNQEIQQGEDAFPPSSPLFAEPYKVTSKEDKLSSRIQSMLGNYDEMKDFIGDRSIPKLVAIPKPTVPPTADEKSNPNFFEQRHGTSHQSSKWTPVGPAPSTSQSQKRSSGLQSGHSSQRTSAGGSGGTSSSGQRHDRDSYSSSGSSSRKKSQHGSEHSKSRSSSPGKPQAVSSLSSSHSRSHGNDHHSKEHQRSKSPRDPDANWDSPSRVPFSSGQHSNQSFPPSLMSKSSSMLQKPTAYVRPMDGQESMEPKLSSEHYSSQSHGNSMTELKPSSKAHLTKLKIPSQPLDASASGDVSCVDEILKEMTHSWPPPLTAIHTPCKTEPSKFPFPTKESQQSNFGPGEQKRYNPSSKTSNGHQSKSMLKDDLKLSSSEDSDGEQDCDKTMPRSTPGSNSEPSHHNSEGADNSRDDSSSHSGSESSSGSDSESESSSSDSEANEPSQSASPEPEPPPTNKWQLDNWLNKVNPHKVSPASSVDSNIPSSQGYKKEGREQGTGNSYPDPSGPKETSSATPGRDSKTVQKGSESGRGRQKSPAQSDSTTQRRTVGKKQPKKAEKATAEEPRGGLKIESETPVDMASSMPSSRHKAATKGSRKPNIKKESKSSPRPSAEKKKYKSTSKSSQKSREIIETDTSSSDSDESESLPPSSQTPKYPESNRTPVKPSSVEEEDSFFRQRMFSPMEEKELLSPLSEPDDRYPLIVKIDLNLLTRIPGKPYKETEPPKGEKKNVPEKHTREAQKQASEKVSNKGKRKHKNEDDTRANDSKKPKTEDKNSAGHKPSSNRESSKQSSAKEKDLLPSPTGPVPSKDPKTEHGSRKRTISQSSSLKSSNNSNKENSGSSKNSSSTSKQKKTEGKTSSSSKEVKEKAPNSSSNCPSSTPTPDASKPRRTKLAFDDRNYSADHYLQEAKKLKHNADALSDRFEKAVYYLDAVVSFIECGNALEKNAQESKSPFPMYSETVELIKYTMKLKNYLAPDATAADKRLTVLWLSPRAILSDRFFYAFSTLKENHSLSSRTPSSHLKNSYNNSQAPSPGLGSKAVGMPSPVSPKLSPGNSGNYSSGASSATASGSSVTIPQRIHQMAASYVQVTSNFLYATEIWDQAEQLSKEQKEFFAELDKAMGPLIFNASIMTDLVRYTRQGLHWLRQDAKLIS</sequence>
<feature type="compositionally biased region" description="Basic and acidic residues" evidence="5">
    <location>
        <begin position="569"/>
        <end position="587"/>
    </location>
</feature>
<evidence type="ECO:0000259" key="6">
    <source>
        <dbReference type="Pfam" id="PF18876"/>
    </source>
</evidence>
<evidence type="ECO:0000313" key="7">
    <source>
        <dbReference type="Ensembl" id="ENSMPUP00000010242.1"/>
    </source>
</evidence>
<feature type="domain" description="AF4/FMR2 C-terminal homology" evidence="6">
    <location>
        <begin position="899"/>
        <end position="1165"/>
    </location>
</feature>
<dbReference type="EMBL" id="AEYP01016926">
    <property type="status" value="NOT_ANNOTATED_CDS"/>
    <property type="molecule type" value="Genomic_DNA"/>
</dbReference>
<feature type="compositionally biased region" description="Basic and acidic residues" evidence="5">
    <location>
        <begin position="1"/>
        <end position="19"/>
    </location>
</feature>
<feature type="region of interest" description="Disordered" evidence="5">
    <location>
        <begin position="1"/>
        <end position="44"/>
    </location>
</feature>
<dbReference type="AlphaFoldDB" id="M3YFY5"/>
<dbReference type="EMBL" id="AEYP01016924">
    <property type="status" value="NOT_ANNOTATED_CDS"/>
    <property type="molecule type" value="Genomic_DNA"/>
</dbReference>
<feature type="compositionally biased region" description="Polar residues" evidence="5">
    <location>
        <begin position="1027"/>
        <end position="1046"/>
    </location>
</feature>
<name>M3YFY5_MUSPF</name>
<dbReference type="eggNOG" id="ENOG502QR32">
    <property type="taxonomic scope" value="Eukaryota"/>
</dbReference>
<dbReference type="InterPro" id="IPR007797">
    <property type="entry name" value="AF4/FMR2"/>
</dbReference>
<feature type="compositionally biased region" description="Low complexity" evidence="5">
    <location>
        <begin position="431"/>
        <end position="463"/>
    </location>
</feature>
<dbReference type="GO" id="GO:0016604">
    <property type="term" value="C:nuclear body"/>
    <property type="evidence" value="ECO:0007669"/>
    <property type="project" value="Ensembl"/>
</dbReference>
<feature type="compositionally biased region" description="Basic and acidic residues" evidence="5">
    <location>
        <begin position="731"/>
        <end position="762"/>
    </location>
</feature>
<evidence type="ECO:0000256" key="5">
    <source>
        <dbReference type="SAM" id="MobiDB-lite"/>
    </source>
</evidence>
<feature type="region of interest" description="Disordered" evidence="5">
    <location>
        <begin position="1027"/>
        <end position="1077"/>
    </location>
</feature>
<feature type="compositionally biased region" description="Polar residues" evidence="5">
    <location>
        <begin position="489"/>
        <end position="502"/>
    </location>
</feature>
<dbReference type="PANTHER" id="PTHR10528:SF15">
    <property type="entry name" value="AF4_FMR2 FAMILY MEMBER 4"/>
    <property type="match status" value="1"/>
</dbReference>
<dbReference type="GO" id="GO:0010468">
    <property type="term" value="P:regulation of gene expression"/>
    <property type="evidence" value="ECO:0007669"/>
    <property type="project" value="InterPro"/>
</dbReference>
<feature type="compositionally biased region" description="Polar residues" evidence="5">
    <location>
        <begin position="550"/>
        <end position="561"/>
    </location>
</feature>
<organism evidence="7">
    <name type="scientific">Mustela putorius furo</name>
    <name type="common">European domestic ferret</name>
    <name type="synonym">Mustela furo</name>
    <dbReference type="NCBI Taxonomy" id="9669"/>
    <lineage>
        <taxon>Eukaryota</taxon>
        <taxon>Metazoa</taxon>
        <taxon>Chordata</taxon>
        <taxon>Craniata</taxon>
        <taxon>Vertebrata</taxon>
        <taxon>Euteleostomi</taxon>
        <taxon>Mammalia</taxon>
        <taxon>Eutheria</taxon>
        <taxon>Laurasiatheria</taxon>
        <taxon>Carnivora</taxon>
        <taxon>Caniformia</taxon>
        <taxon>Musteloidea</taxon>
        <taxon>Mustelidae</taxon>
        <taxon>Mustelinae</taxon>
        <taxon>Mustela</taxon>
    </lineage>
</organism>
<comment type="subcellular location">
    <subcellularLocation>
        <location evidence="1">Nucleus</location>
    </subcellularLocation>
</comment>
<feature type="compositionally biased region" description="Polar residues" evidence="5">
    <location>
        <begin position="511"/>
        <end position="529"/>
    </location>
</feature>
<accession>M3YFY5</accession>
<evidence type="ECO:0000256" key="2">
    <source>
        <dbReference type="ARBA" id="ARBA00007354"/>
    </source>
</evidence>
<feature type="compositionally biased region" description="Polar residues" evidence="5">
    <location>
        <begin position="404"/>
        <end position="413"/>
    </location>
</feature>
<gene>
    <name evidence="7" type="primary">AFF4</name>
</gene>
<feature type="compositionally biased region" description="Basic and acidic residues" evidence="5">
    <location>
        <begin position="770"/>
        <end position="790"/>
    </location>
</feature>
<reference evidence="7" key="1">
    <citation type="submission" date="2024-06" db="UniProtKB">
        <authorList>
            <consortium name="Ensembl"/>
        </authorList>
    </citation>
    <scope>IDENTIFICATION</scope>
</reference>
<dbReference type="InterPro" id="IPR043640">
    <property type="entry name" value="AF4/FMR2_CHD"/>
</dbReference>
<dbReference type="InParanoid" id="M3YFY5"/>
<keyword evidence="3" id="KW-0597">Phosphoprotein</keyword>
<evidence type="ECO:0000256" key="3">
    <source>
        <dbReference type="ARBA" id="ARBA00022553"/>
    </source>
</evidence>
<feature type="region of interest" description="Disordered" evidence="5">
    <location>
        <begin position="324"/>
        <end position="912"/>
    </location>
</feature>